<dbReference type="OrthoDB" id="10428077at2759"/>
<sequence length="99" mass="11137">MIEGRYIYFGNYSGLDTTMAKELKHVREYDAKELTSPLCPDALKMDFFKKPNYGGYVYALGDANAMTIGEEEEVKLTEEMANVANNDDEDSPINKQATP</sequence>
<name>A0A8K0QU65_9PLEO</name>
<evidence type="ECO:0000313" key="2">
    <source>
        <dbReference type="Proteomes" id="UP000813461"/>
    </source>
</evidence>
<accession>A0A8K0QU65</accession>
<dbReference type="AlphaFoldDB" id="A0A8K0QU65"/>
<dbReference type="EMBL" id="JAGMVJ010000026">
    <property type="protein sequence ID" value="KAH7070797.1"/>
    <property type="molecule type" value="Genomic_DNA"/>
</dbReference>
<gene>
    <name evidence="1" type="ORF">FB567DRAFT_598345</name>
</gene>
<dbReference type="Proteomes" id="UP000813461">
    <property type="component" value="Unassembled WGS sequence"/>
</dbReference>
<comment type="caution">
    <text evidence="1">The sequence shown here is derived from an EMBL/GenBank/DDBJ whole genome shotgun (WGS) entry which is preliminary data.</text>
</comment>
<proteinExistence type="predicted"/>
<reference evidence="1" key="1">
    <citation type="journal article" date="2021" name="Nat. Commun.">
        <title>Genetic determinants of endophytism in the Arabidopsis root mycobiome.</title>
        <authorList>
            <person name="Mesny F."/>
            <person name="Miyauchi S."/>
            <person name="Thiergart T."/>
            <person name="Pickel B."/>
            <person name="Atanasova L."/>
            <person name="Karlsson M."/>
            <person name="Huettel B."/>
            <person name="Barry K.W."/>
            <person name="Haridas S."/>
            <person name="Chen C."/>
            <person name="Bauer D."/>
            <person name="Andreopoulos W."/>
            <person name="Pangilinan J."/>
            <person name="LaButti K."/>
            <person name="Riley R."/>
            <person name="Lipzen A."/>
            <person name="Clum A."/>
            <person name="Drula E."/>
            <person name="Henrissat B."/>
            <person name="Kohler A."/>
            <person name="Grigoriev I.V."/>
            <person name="Martin F.M."/>
            <person name="Hacquard S."/>
        </authorList>
    </citation>
    <scope>NUCLEOTIDE SEQUENCE</scope>
    <source>
        <strain evidence="1">MPI-SDFR-AT-0120</strain>
    </source>
</reference>
<organism evidence="1 2">
    <name type="scientific">Paraphoma chrysanthemicola</name>
    <dbReference type="NCBI Taxonomy" id="798071"/>
    <lineage>
        <taxon>Eukaryota</taxon>
        <taxon>Fungi</taxon>
        <taxon>Dikarya</taxon>
        <taxon>Ascomycota</taxon>
        <taxon>Pezizomycotina</taxon>
        <taxon>Dothideomycetes</taxon>
        <taxon>Pleosporomycetidae</taxon>
        <taxon>Pleosporales</taxon>
        <taxon>Pleosporineae</taxon>
        <taxon>Phaeosphaeriaceae</taxon>
        <taxon>Paraphoma</taxon>
    </lineage>
</organism>
<evidence type="ECO:0000313" key="1">
    <source>
        <dbReference type="EMBL" id="KAH7070797.1"/>
    </source>
</evidence>
<protein>
    <submittedName>
        <fullName evidence="1">Uncharacterized protein</fullName>
    </submittedName>
</protein>
<keyword evidence="2" id="KW-1185">Reference proteome</keyword>